<evidence type="ECO:0000313" key="2">
    <source>
        <dbReference type="EMBL" id="GBP11724.1"/>
    </source>
</evidence>
<dbReference type="AlphaFoldDB" id="A0A4C1TC62"/>
<dbReference type="Proteomes" id="UP000299102">
    <property type="component" value="Unassembled WGS sequence"/>
</dbReference>
<name>A0A4C1TC62_EUMVA</name>
<protein>
    <submittedName>
        <fullName evidence="2">Uncharacterized protein</fullName>
    </submittedName>
</protein>
<feature type="compositionally biased region" description="Basic residues" evidence="1">
    <location>
        <begin position="160"/>
        <end position="171"/>
    </location>
</feature>
<accession>A0A4C1TC62</accession>
<proteinExistence type="predicted"/>
<keyword evidence="3" id="KW-1185">Reference proteome</keyword>
<gene>
    <name evidence="2" type="ORF">EVAR_99071_1</name>
</gene>
<sequence>MKDALATPKCVFNNQRSHIIDIYTVQCRYRSNRILQLYGLGHPSQVEYRSREAGSIGARRRGAEGGGVRLQRVNGRTSIPPHGPPAPPAPPPYVTAETLKYLTSVILMAPRPAPAAGLTTLTISIGFTPSGGTRRRRPGVAQAEFTDPGRERGDPAPPGSRRRNACTHTKA</sequence>
<organism evidence="2 3">
    <name type="scientific">Eumeta variegata</name>
    <name type="common">Bagworm moth</name>
    <name type="synonym">Eumeta japonica</name>
    <dbReference type="NCBI Taxonomy" id="151549"/>
    <lineage>
        <taxon>Eukaryota</taxon>
        <taxon>Metazoa</taxon>
        <taxon>Ecdysozoa</taxon>
        <taxon>Arthropoda</taxon>
        <taxon>Hexapoda</taxon>
        <taxon>Insecta</taxon>
        <taxon>Pterygota</taxon>
        <taxon>Neoptera</taxon>
        <taxon>Endopterygota</taxon>
        <taxon>Lepidoptera</taxon>
        <taxon>Glossata</taxon>
        <taxon>Ditrysia</taxon>
        <taxon>Tineoidea</taxon>
        <taxon>Psychidae</taxon>
        <taxon>Oiketicinae</taxon>
        <taxon>Eumeta</taxon>
    </lineage>
</organism>
<evidence type="ECO:0000313" key="3">
    <source>
        <dbReference type="Proteomes" id="UP000299102"/>
    </source>
</evidence>
<dbReference type="EMBL" id="BGZK01004941">
    <property type="protein sequence ID" value="GBP11724.1"/>
    <property type="molecule type" value="Genomic_DNA"/>
</dbReference>
<feature type="region of interest" description="Disordered" evidence="1">
    <location>
        <begin position="127"/>
        <end position="171"/>
    </location>
</feature>
<reference evidence="2 3" key="1">
    <citation type="journal article" date="2019" name="Commun. Biol.">
        <title>The bagworm genome reveals a unique fibroin gene that provides high tensile strength.</title>
        <authorList>
            <person name="Kono N."/>
            <person name="Nakamura H."/>
            <person name="Ohtoshi R."/>
            <person name="Tomita M."/>
            <person name="Numata K."/>
            <person name="Arakawa K."/>
        </authorList>
    </citation>
    <scope>NUCLEOTIDE SEQUENCE [LARGE SCALE GENOMIC DNA]</scope>
</reference>
<evidence type="ECO:0000256" key="1">
    <source>
        <dbReference type="SAM" id="MobiDB-lite"/>
    </source>
</evidence>
<comment type="caution">
    <text evidence="2">The sequence shown here is derived from an EMBL/GenBank/DDBJ whole genome shotgun (WGS) entry which is preliminary data.</text>
</comment>